<evidence type="ECO:0000313" key="10">
    <source>
        <dbReference type="Proteomes" id="UP001065174"/>
    </source>
</evidence>
<dbReference type="Pfam" id="PF01408">
    <property type="entry name" value="GFO_IDH_MocA"/>
    <property type="match status" value="1"/>
</dbReference>
<dbReference type="InterPro" id="IPR000683">
    <property type="entry name" value="Gfo/Idh/MocA-like_OxRdtase_N"/>
</dbReference>
<feature type="signal peptide" evidence="6">
    <location>
        <begin position="1"/>
        <end position="24"/>
    </location>
</feature>
<organism evidence="9 10">
    <name type="scientific">Reichenbachiella agarivorans</name>
    <dbReference type="NCBI Taxonomy" id="2979464"/>
    <lineage>
        <taxon>Bacteria</taxon>
        <taxon>Pseudomonadati</taxon>
        <taxon>Bacteroidota</taxon>
        <taxon>Cytophagia</taxon>
        <taxon>Cytophagales</taxon>
        <taxon>Reichenbachiellaceae</taxon>
        <taxon>Reichenbachiella</taxon>
    </lineage>
</organism>
<dbReference type="InterPro" id="IPR049303">
    <property type="entry name" value="Glyco_hydro_109_C"/>
</dbReference>
<feature type="chain" id="PRO_5045111046" evidence="6">
    <location>
        <begin position="25"/>
        <end position="451"/>
    </location>
</feature>
<comment type="similarity">
    <text evidence="2">Belongs to the Gfo/Idh/MocA family. Glycosyl hydrolase 109 subfamily.</text>
</comment>
<evidence type="ECO:0000256" key="1">
    <source>
        <dbReference type="ARBA" id="ARBA00001911"/>
    </source>
</evidence>
<keyword evidence="4" id="KW-0520">NAD</keyword>
<name>A0ABY6CP13_9BACT</name>
<dbReference type="Gene3D" id="3.30.360.10">
    <property type="entry name" value="Dihydrodipicolinate Reductase, domain 2"/>
    <property type="match status" value="1"/>
</dbReference>
<feature type="domain" description="Glycosyl hydrolase 109 C-terminal" evidence="8">
    <location>
        <begin position="171"/>
        <end position="354"/>
    </location>
</feature>
<evidence type="ECO:0000256" key="5">
    <source>
        <dbReference type="ARBA" id="ARBA00023295"/>
    </source>
</evidence>
<dbReference type="SUPFAM" id="SSF51735">
    <property type="entry name" value="NAD(P)-binding Rossmann-fold domains"/>
    <property type="match status" value="1"/>
</dbReference>
<accession>A0ABY6CP13</accession>
<protein>
    <submittedName>
        <fullName evidence="9">Gfo/Idh/MocA family oxidoreductase</fullName>
    </submittedName>
</protein>
<keyword evidence="10" id="KW-1185">Reference proteome</keyword>
<evidence type="ECO:0000259" key="7">
    <source>
        <dbReference type="Pfam" id="PF01408"/>
    </source>
</evidence>
<feature type="domain" description="Gfo/Idh/MocA-like oxidoreductase N-terminal" evidence="7">
    <location>
        <begin position="34"/>
        <end position="159"/>
    </location>
</feature>
<evidence type="ECO:0000256" key="3">
    <source>
        <dbReference type="ARBA" id="ARBA00022801"/>
    </source>
</evidence>
<evidence type="ECO:0000313" key="9">
    <source>
        <dbReference type="EMBL" id="UXP32255.1"/>
    </source>
</evidence>
<dbReference type="PANTHER" id="PTHR43818">
    <property type="entry name" value="BCDNA.GH03377"/>
    <property type="match status" value="1"/>
</dbReference>
<dbReference type="Proteomes" id="UP001065174">
    <property type="component" value="Chromosome"/>
</dbReference>
<dbReference type="InterPro" id="IPR036291">
    <property type="entry name" value="NAD(P)-bd_dom_sf"/>
</dbReference>
<keyword evidence="3" id="KW-0378">Hydrolase</keyword>
<dbReference type="InterPro" id="IPR050463">
    <property type="entry name" value="Gfo/Idh/MocA_oxidrdct_glycsds"/>
</dbReference>
<dbReference type="Gene3D" id="3.40.50.720">
    <property type="entry name" value="NAD(P)-binding Rossmann-like Domain"/>
    <property type="match status" value="1"/>
</dbReference>
<keyword evidence="6" id="KW-0732">Signal</keyword>
<keyword evidence="5" id="KW-0326">Glycosidase</keyword>
<sequence length="451" mass="50390">MDRRDFVMKTAASAALALVSPSFAFGIGKGTDKIRLGFIGVGARGTGQLALTLRRSDIVVTAICDVDKDRVAGASKMIQDAGMKKPAVFSDNSYSYRDLLKRDDVDAVIISTPWIWHTPMAIDAMEAKKAVGLEVAGAFDIRECWALVDTYEKTGTPFMILENVAYRRDVMAVLNMVRQNLFGEIIHLQGGYEHDLRHVKFNDGKQLYDGGVEFGEKGYSEAKWRTDHSVKRNGDLYPTHGLGPVAHCINNNRGNRFEYLTSTATKSRGLHEYIVNHPNGGENHPNADVKFKLGDIVTTVIKCANGESIVLTHDTNLPRPYSLGFRIQGTKGLWMDINNGIYVEGKSPAHEWESDEEYMKKYDHPLWKKFESDSKDAGHGGMDFFVIHAFVEALKRNEPMPMDVYDAVSWAAVTCLSEQSIADGSEPVAFPDFTRGKWISRKPIFGFDDRY</sequence>
<evidence type="ECO:0000256" key="6">
    <source>
        <dbReference type="SAM" id="SignalP"/>
    </source>
</evidence>
<proteinExistence type="inferred from homology"/>
<dbReference type="PANTHER" id="PTHR43818:SF1">
    <property type="entry name" value="GLYCOSYL HYDROLASE FAMILY 109 PROTEIN"/>
    <property type="match status" value="1"/>
</dbReference>
<dbReference type="Pfam" id="PF21252">
    <property type="entry name" value="Glyco_hydro_109_C"/>
    <property type="match status" value="1"/>
</dbReference>
<evidence type="ECO:0000259" key="8">
    <source>
        <dbReference type="Pfam" id="PF21252"/>
    </source>
</evidence>
<dbReference type="RefSeq" id="WP_262309691.1">
    <property type="nucleotide sequence ID" value="NZ_CP106679.1"/>
</dbReference>
<reference evidence="9" key="1">
    <citation type="submission" date="2022-09" db="EMBL/GenBank/DDBJ databases">
        <title>Comparative genomics and taxonomic characterization of three novel marine species of genus Reichenbachiella exhibiting antioxidant and polysaccharide degradation activities.</title>
        <authorList>
            <person name="Muhammad N."/>
            <person name="Lee Y.-J."/>
            <person name="Ko J."/>
            <person name="Kim S.-G."/>
        </authorList>
    </citation>
    <scope>NUCLEOTIDE SEQUENCE</scope>
    <source>
        <strain evidence="9">BKB1-1</strain>
    </source>
</reference>
<gene>
    <name evidence="9" type="ORF">N6H18_18105</name>
</gene>
<evidence type="ECO:0000256" key="2">
    <source>
        <dbReference type="ARBA" id="ARBA00009329"/>
    </source>
</evidence>
<evidence type="ECO:0000256" key="4">
    <source>
        <dbReference type="ARBA" id="ARBA00023027"/>
    </source>
</evidence>
<dbReference type="EMBL" id="CP106679">
    <property type="protein sequence ID" value="UXP32255.1"/>
    <property type="molecule type" value="Genomic_DNA"/>
</dbReference>
<comment type="cofactor">
    <cofactor evidence="1">
        <name>NAD(+)</name>
        <dbReference type="ChEBI" id="CHEBI:57540"/>
    </cofactor>
</comment>